<name>X1GGE6_9ZZZZ</name>
<dbReference type="EMBL" id="BARU01009717">
    <property type="protein sequence ID" value="GAH40684.1"/>
    <property type="molecule type" value="Genomic_DNA"/>
</dbReference>
<proteinExistence type="predicted"/>
<organism evidence="1">
    <name type="scientific">marine sediment metagenome</name>
    <dbReference type="NCBI Taxonomy" id="412755"/>
    <lineage>
        <taxon>unclassified sequences</taxon>
        <taxon>metagenomes</taxon>
        <taxon>ecological metagenomes</taxon>
    </lineage>
</organism>
<reference evidence="1" key="1">
    <citation type="journal article" date="2014" name="Front. Microbiol.">
        <title>High frequency of phylogenetically diverse reductive dehalogenase-homologous genes in deep subseafloor sedimentary metagenomes.</title>
        <authorList>
            <person name="Kawai M."/>
            <person name="Futagami T."/>
            <person name="Toyoda A."/>
            <person name="Takaki Y."/>
            <person name="Nishi S."/>
            <person name="Hori S."/>
            <person name="Arai W."/>
            <person name="Tsubouchi T."/>
            <person name="Morono Y."/>
            <person name="Uchiyama I."/>
            <person name="Ito T."/>
            <person name="Fujiyama A."/>
            <person name="Inagaki F."/>
            <person name="Takami H."/>
        </authorList>
    </citation>
    <scope>NUCLEOTIDE SEQUENCE</scope>
    <source>
        <strain evidence="1">Expedition CK06-06</strain>
    </source>
</reference>
<dbReference type="AlphaFoldDB" id="X1GGE6"/>
<accession>X1GGE6</accession>
<sequence length="36" mass="4199">KRTSPTTEEKELGDGELYPDSWQIGAWWPPSPTFYK</sequence>
<gene>
    <name evidence="1" type="ORF">S03H2_18699</name>
</gene>
<feature type="non-terminal residue" evidence="1">
    <location>
        <position position="1"/>
    </location>
</feature>
<protein>
    <submittedName>
        <fullName evidence="1">Uncharacterized protein</fullName>
    </submittedName>
</protein>
<evidence type="ECO:0000313" key="1">
    <source>
        <dbReference type="EMBL" id="GAH40684.1"/>
    </source>
</evidence>
<comment type="caution">
    <text evidence="1">The sequence shown here is derived from an EMBL/GenBank/DDBJ whole genome shotgun (WGS) entry which is preliminary data.</text>
</comment>